<dbReference type="RefSeq" id="WP_371753276.1">
    <property type="nucleotide sequence ID" value="NZ_JAYJLD010000006.1"/>
</dbReference>
<evidence type="ECO:0000313" key="1">
    <source>
        <dbReference type="EMBL" id="MEB3101159.1"/>
    </source>
</evidence>
<evidence type="ECO:0000313" key="2">
    <source>
        <dbReference type="Proteomes" id="UP001310386"/>
    </source>
</evidence>
<organism evidence="1 2">
    <name type="scientific">Ferviditalea candida</name>
    <dbReference type="NCBI Taxonomy" id="3108399"/>
    <lineage>
        <taxon>Bacteria</taxon>
        <taxon>Bacillati</taxon>
        <taxon>Bacillota</taxon>
        <taxon>Bacilli</taxon>
        <taxon>Bacillales</taxon>
        <taxon>Paenibacillaceae</taxon>
        <taxon>Ferviditalea</taxon>
    </lineage>
</organism>
<dbReference type="Proteomes" id="UP001310386">
    <property type="component" value="Unassembled WGS sequence"/>
</dbReference>
<keyword evidence="1" id="KW-0969">Cilium</keyword>
<gene>
    <name evidence="1" type="ORF">VF724_05725</name>
</gene>
<dbReference type="InterPro" id="IPR013367">
    <property type="entry name" value="Flagellar_put"/>
</dbReference>
<dbReference type="EMBL" id="JAYJLD010000006">
    <property type="protein sequence ID" value="MEB3101159.1"/>
    <property type="molecule type" value="Genomic_DNA"/>
</dbReference>
<dbReference type="Pfam" id="PF12611">
    <property type="entry name" value="Flagellar_put"/>
    <property type="match status" value="1"/>
</dbReference>
<keyword evidence="1" id="KW-0966">Cell projection</keyword>
<sequence>MTDRMKIGQLYPNVLPPGSVRSDRSVSHSEAVAAEYKPFNQVFREQFVRLSQHAELRLRQRGITLGSEQLAKIDSAIDKAAAKGAKESLILLQDMAFIVNVKNRTVVTAMDGVSMKDNVFTQIDSAVIVS</sequence>
<name>A0ABU5ZF90_9BACL</name>
<reference evidence="1" key="1">
    <citation type="submission" date="2023-12" db="EMBL/GenBank/DDBJ databases">
        <title>Fervidustalea candida gen. nov., sp. nov., a novel member of the family Paenibacillaceae isolated from a geothermal area.</title>
        <authorList>
            <person name="Li W.-J."/>
            <person name="Jiao J.-Y."/>
            <person name="Chen Y."/>
        </authorList>
    </citation>
    <scope>NUCLEOTIDE SEQUENCE</scope>
    <source>
        <strain evidence="1">SYSU GA230002</strain>
    </source>
</reference>
<proteinExistence type="predicted"/>
<keyword evidence="2" id="KW-1185">Reference proteome</keyword>
<protein>
    <submittedName>
        <fullName evidence="1">TIGR02530 family flagellar biosynthesis protein</fullName>
    </submittedName>
</protein>
<dbReference type="NCBIfam" id="TIGR02530">
    <property type="entry name" value="flg_new"/>
    <property type="match status" value="1"/>
</dbReference>
<keyword evidence="1" id="KW-0282">Flagellum</keyword>
<comment type="caution">
    <text evidence="1">The sequence shown here is derived from an EMBL/GenBank/DDBJ whole genome shotgun (WGS) entry which is preliminary data.</text>
</comment>
<accession>A0ABU5ZF90</accession>